<dbReference type="Proteomes" id="UP000224634">
    <property type="component" value="Unassembled WGS sequence"/>
</dbReference>
<dbReference type="STRING" id="1447883.A0A2B7YQ70"/>
<dbReference type="EMBL" id="PDNA01000019">
    <property type="protein sequence ID" value="PGH23816.1"/>
    <property type="molecule type" value="Genomic_DNA"/>
</dbReference>
<keyword evidence="3" id="KW-1185">Reference proteome</keyword>
<feature type="compositionally biased region" description="Basic and acidic residues" evidence="1">
    <location>
        <begin position="60"/>
        <end position="88"/>
    </location>
</feature>
<feature type="region of interest" description="Disordered" evidence="1">
    <location>
        <begin position="1"/>
        <end position="22"/>
    </location>
</feature>
<feature type="compositionally biased region" description="Basic and acidic residues" evidence="1">
    <location>
        <begin position="196"/>
        <end position="205"/>
    </location>
</feature>
<comment type="caution">
    <text evidence="2">The sequence shown here is derived from an EMBL/GenBank/DDBJ whole genome shotgun (WGS) entry which is preliminary data.</text>
</comment>
<evidence type="ECO:0000313" key="2">
    <source>
        <dbReference type="EMBL" id="PGH23816.1"/>
    </source>
</evidence>
<dbReference type="PANTHER" id="PTHR15410:SF2">
    <property type="entry name" value="HIRA-INTERACTING PROTEIN 3"/>
    <property type="match status" value="1"/>
</dbReference>
<feature type="compositionally biased region" description="Polar residues" evidence="1">
    <location>
        <begin position="1"/>
        <end position="10"/>
    </location>
</feature>
<evidence type="ECO:0000313" key="3">
    <source>
        <dbReference type="Proteomes" id="UP000224634"/>
    </source>
</evidence>
<dbReference type="AlphaFoldDB" id="A0A2B7YQ70"/>
<dbReference type="GO" id="GO:0005634">
    <property type="term" value="C:nucleus"/>
    <property type="evidence" value="ECO:0007669"/>
    <property type="project" value="TreeGrafter"/>
</dbReference>
<feature type="region of interest" description="Disordered" evidence="1">
    <location>
        <begin position="335"/>
        <end position="356"/>
    </location>
</feature>
<dbReference type="OrthoDB" id="552755at2759"/>
<accession>A0A2B7YQ70</accession>
<evidence type="ECO:0008006" key="4">
    <source>
        <dbReference type="Google" id="ProtNLM"/>
    </source>
</evidence>
<gene>
    <name evidence="2" type="ORF">AJ80_02064</name>
</gene>
<feature type="region of interest" description="Disordered" evidence="1">
    <location>
        <begin position="58"/>
        <end position="260"/>
    </location>
</feature>
<feature type="compositionally biased region" description="Low complexity" evidence="1">
    <location>
        <begin position="206"/>
        <end position="222"/>
    </location>
</feature>
<proteinExistence type="predicted"/>
<organism evidence="2 3">
    <name type="scientific">Polytolypa hystricis (strain UAMH7299)</name>
    <dbReference type="NCBI Taxonomy" id="1447883"/>
    <lineage>
        <taxon>Eukaryota</taxon>
        <taxon>Fungi</taxon>
        <taxon>Dikarya</taxon>
        <taxon>Ascomycota</taxon>
        <taxon>Pezizomycotina</taxon>
        <taxon>Eurotiomycetes</taxon>
        <taxon>Eurotiomycetidae</taxon>
        <taxon>Onygenales</taxon>
        <taxon>Onygenales incertae sedis</taxon>
        <taxon>Polytolypa</taxon>
    </lineage>
</organism>
<feature type="compositionally biased region" description="Low complexity" evidence="1">
    <location>
        <begin position="106"/>
        <end position="120"/>
    </location>
</feature>
<dbReference type="PANTHER" id="PTHR15410">
    <property type="entry name" value="HIRA-INTERACTING PROTEIN 3"/>
    <property type="match status" value="1"/>
</dbReference>
<evidence type="ECO:0000256" key="1">
    <source>
        <dbReference type="SAM" id="MobiDB-lite"/>
    </source>
</evidence>
<name>A0A2B7YQ70_POLH7</name>
<reference evidence="2 3" key="1">
    <citation type="submission" date="2017-10" db="EMBL/GenBank/DDBJ databases">
        <title>Comparative genomics in systemic dimorphic fungi from Ajellomycetaceae.</title>
        <authorList>
            <person name="Munoz J.F."/>
            <person name="Mcewen J.G."/>
            <person name="Clay O.K."/>
            <person name="Cuomo C.A."/>
        </authorList>
    </citation>
    <scope>NUCLEOTIDE SEQUENCE [LARGE SCALE GENOMIC DNA]</scope>
    <source>
        <strain evidence="2 3">UAMH7299</strain>
    </source>
</reference>
<feature type="compositionally biased region" description="Basic residues" evidence="1">
    <location>
        <begin position="242"/>
        <end position="252"/>
    </location>
</feature>
<dbReference type="InterPro" id="IPR037647">
    <property type="entry name" value="HIRIP3"/>
</dbReference>
<protein>
    <recommendedName>
        <fullName evidence="4">Transcriptional regulator</fullName>
    </recommendedName>
</protein>
<sequence>MAASDSSDGELSSMDIPSDDVLEKGLRDVVAKIFKTGNLEELTVKRIRSATEKALGLDEGFFKNDEAWKQRSDKIIKEEAAKQEEPTEAKAQPSPAHKKPKPAPPKTTATKRAATTPSSSRSKKRRTISESEDESESELSALSNESEEEEEEEMKPARAPKRASKPAKKEKIPPPPSVESSSSDLSDLTDEPEEPTAAKKDRAEESGVGAEEAASESEMSVVLDEEPKKRKQKSSSASSQTKPKKPASRKGKGTADIDPDLAEIKRLQGWLIKCGIRKMWARELAPYSTPRAKIQHLKDMLKDAGMVGRYSLEKAKTIREERELKADLEVVQEGAKRWGAADSDDDSDTRRPKRRLARGFQSLGFLDDDGEESD</sequence>